<dbReference type="SMART" id="SM00473">
    <property type="entry name" value="PAN_AP"/>
    <property type="match status" value="1"/>
</dbReference>
<accession>A0A8J4QFV5</accession>
<dbReference type="Proteomes" id="UP000737018">
    <property type="component" value="Unassembled WGS sequence"/>
</dbReference>
<dbReference type="PANTHER" id="PTHR32444:SF130">
    <property type="entry name" value="RECEPTOR-LIKE SERINE_THREONINE-PROTEIN KINASE"/>
    <property type="match status" value="1"/>
</dbReference>
<dbReference type="GO" id="GO:0048544">
    <property type="term" value="P:recognition of pollen"/>
    <property type="evidence" value="ECO:0007669"/>
    <property type="project" value="InterPro"/>
</dbReference>
<protein>
    <recommendedName>
        <fullName evidence="3">Apple domain-containing protein</fullName>
    </recommendedName>
</protein>
<name>A0A8J4QFV5_9ROSI</name>
<dbReference type="InterPro" id="IPR000858">
    <property type="entry name" value="S_locus_glycoprot_dom"/>
</dbReference>
<evidence type="ECO:0000259" key="3">
    <source>
        <dbReference type="PROSITE" id="PS50948"/>
    </source>
</evidence>
<dbReference type="Pfam" id="PF00954">
    <property type="entry name" value="S_locus_glycop"/>
    <property type="match status" value="1"/>
</dbReference>
<evidence type="ECO:0000256" key="2">
    <source>
        <dbReference type="ARBA" id="ARBA00023157"/>
    </source>
</evidence>
<proteinExistence type="predicted"/>
<dbReference type="PROSITE" id="PS50948">
    <property type="entry name" value="PAN"/>
    <property type="match status" value="1"/>
</dbReference>
<gene>
    <name evidence="4" type="ORF">CMV_023827</name>
</gene>
<reference evidence="4" key="1">
    <citation type="submission" date="2020-03" db="EMBL/GenBank/DDBJ databases">
        <title>Castanea mollissima Vanexum genome sequencing.</title>
        <authorList>
            <person name="Staton M."/>
        </authorList>
    </citation>
    <scope>NUCLEOTIDE SEQUENCE</scope>
    <source>
        <tissue evidence="4">Leaf</tissue>
    </source>
</reference>
<evidence type="ECO:0000313" key="5">
    <source>
        <dbReference type="Proteomes" id="UP000737018"/>
    </source>
</evidence>
<dbReference type="PANTHER" id="PTHR32444">
    <property type="entry name" value="BULB-TYPE LECTIN DOMAIN-CONTAINING PROTEIN"/>
    <property type="match status" value="1"/>
</dbReference>
<dbReference type="CDD" id="cd01098">
    <property type="entry name" value="PAN_AP_plant"/>
    <property type="match status" value="1"/>
</dbReference>
<sequence length="267" mass="30344">MNPNGSPQIFLYKGSTLHWRTSPLPWPSTPTTEKYNFVNNQDEISFSYSVDDPSIMTRVVLDSTGLIQKLVWDDGVHQWKEQWSAPKYRCEKYGRCGSYSKCSPDNINRFECMCLPGYEPKSHRDWDLRDVSNGCVRKHWELSVYGNGEGFVKVERLKLPDSSFNVAWIGMGTGSSECEQACLMNCSCTAFTTTNIDGKGTSCLAWFGELMDILEYTSEGSDLNVRVDAIELGNLLSSHFHKLLHFFLLSVFSFSFSEVSKEIQRLS</sequence>
<evidence type="ECO:0000313" key="4">
    <source>
        <dbReference type="EMBL" id="KAF3950421.1"/>
    </source>
</evidence>
<dbReference type="EMBL" id="JRKL02005474">
    <property type="protein sequence ID" value="KAF3950421.1"/>
    <property type="molecule type" value="Genomic_DNA"/>
</dbReference>
<organism evidence="4 5">
    <name type="scientific">Castanea mollissima</name>
    <name type="common">Chinese chestnut</name>
    <dbReference type="NCBI Taxonomy" id="60419"/>
    <lineage>
        <taxon>Eukaryota</taxon>
        <taxon>Viridiplantae</taxon>
        <taxon>Streptophyta</taxon>
        <taxon>Embryophyta</taxon>
        <taxon>Tracheophyta</taxon>
        <taxon>Spermatophyta</taxon>
        <taxon>Magnoliopsida</taxon>
        <taxon>eudicotyledons</taxon>
        <taxon>Gunneridae</taxon>
        <taxon>Pentapetalae</taxon>
        <taxon>rosids</taxon>
        <taxon>fabids</taxon>
        <taxon>Fagales</taxon>
        <taxon>Fagaceae</taxon>
        <taxon>Castanea</taxon>
    </lineage>
</organism>
<comment type="caution">
    <text evidence="4">The sequence shown here is derived from an EMBL/GenBank/DDBJ whole genome shotgun (WGS) entry which is preliminary data.</text>
</comment>
<evidence type="ECO:0000256" key="1">
    <source>
        <dbReference type="ARBA" id="ARBA00022729"/>
    </source>
</evidence>
<keyword evidence="2" id="KW-1015">Disulfide bond</keyword>
<dbReference type="AlphaFoldDB" id="A0A8J4QFV5"/>
<keyword evidence="5" id="KW-1185">Reference proteome</keyword>
<dbReference type="InterPro" id="IPR003609">
    <property type="entry name" value="Pan_app"/>
</dbReference>
<keyword evidence="1" id="KW-0732">Signal</keyword>
<feature type="domain" description="Apple" evidence="3">
    <location>
        <begin position="135"/>
        <end position="228"/>
    </location>
</feature>
<dbReference type="Pfam" id="PF08276">
    <property type="entry name" value="PAN_2"/>
    <property type="match status" value="1"/>
</dbReference>
<dbReference type="OrthoDB" id="1933550at2759"/>